<dbReference type="InterPro" id="IPR036638">
    <property type="entry name" value="HLH_DNA-bd_sf"/>
</dbReference>
<dbReference type="InterPro" id="IPR037208">
    <property type="entry name" value="Spo0E-like_sf"/>
</dbReference>
<keyword evidence="2" id="KW-1185">Reference proteome</keyword>
<evidence type="ECO:0000313" key="1">
    <source>
        <dbReference type="EMBL" id="GAA0603900.1"/>
    </source>
</evidence>
<accession>A0ABN1G4Y3</accession>
<reference evidence="1 2" key="1">
    <citation type="journal article" date="2019" name="Int. J. Syst. Evol. Microbiol.">
        <title>The Global Catalogue of Microorganisms (GCM) 10K type strain sequencing project: providing services to taxonomists for standard genome sequencing and annotation.</title>
        <authorList>
            <consortium name="The Broad Institute Genomics Platform"/>
            <consortium name="The Broad Institute Genome Sequencing Center for Infectious Disease"/>
            <person name="Wu L."/>
            <person name="Ma J."/>
        </authorList>
    </citation>
    <scope>NUCLEOTIDE SEQUENCE [LARGE SCALE GENOMIC DNA]</scope>
    <source>
        <strain evidence="1 2">JCM 15395</strain>
    </source>
</reference>
<evidence type="ECO:0008006" key="3">
    <source>
        <dbReference type="Google" id="ProtNLM"/>
    </source>
</evidence>
<comment type="caution">
    <text evidence="1">The sequence shown here is derived from an EMBL/GenBank/DDBJ whole genome shotgun (WGS) entry which is preliminary data.</text>
</comment>
<sequence length="56" mass="6700">MCSIKELNRKIEETREKMYKTYYHDPNDPQVLVISQCLDVLLNEYNQALKKAKKPK</sequence>
<protein>
    <recommendedName>
        <fullName evidence="3">Spo0E like sporulation regulatory protein</fullName>
    </recommendedName>
</protein>
<organism evidence="1 2">
    <name type="scientific">Virgibacillus siamensis</name>
    <dbReference type="NCBI Taxonomy" id="480071"/>
    <lineage>
        <taxon>Bacteria</taxon>
        <taxon>Bacillati</taxon>
        <taxon>Bacillota</taxon>
        <taxon>Bacilli</taxon>
        <taxon>Bacillales</taxon>
        <taxon>Bacillaceae</taxon>
        <taxon>Virgibacillus</taxon>
    </lineage>
</organism>
<dbReference type="SUPFAM" id="SSF140500">
    <property type="entry name" value="BAS1536-like"/>
    <property type="match status" value="1"/>
</dbReference>
<dbReference type="EMBL" id="BAAADS010000015">
    <property type="protein sequence ID" value="GAA0603900.1"/>
    <property type="molecule type" value="Genomic_DNA"/>
</dbReference>
<dbReference type="InterPro" id="IPR018540">
    <property type="entry name" value="Spo0E-like"/>
</dbReference>
<evidence type="ECO:0000313" key="2">
    <source>
        <dbReference type="Proteomes" id="UP001500866"/>
    </source>
</evidence>
<proteinExistence type="predicted"/>
<dbReference type="Proteomes" id="UP001500866">
    <property type="component" value="Unassembled WGS sequence"/>
</dbReference>
<dbReference type="Gene3D" id="4.10.280.10">
    <property type="entry name" value="Helix-loop-helix DNA-binding domain"/>
    <property type="match status" value="1"/>
</dbReference>
<dbReference type="Pfam" id="PF09388">
    <property type="entry name" value="SpoOE-like"/>
    <property type="match status" value="1"/>
</dbReference>
<name>A0ABN1G4Y3_9BACI</name>
<gene>
    <name evidence="1" type="ORF">GCM10009001_21240</name>
</gene>